<keyword evidence="4" id="KW-0812">Transmembrane</keyword>
<dbReference type="GO" id="GO:0016614">
    <property type="term" value="F:oxidoreductase activity, acting on CH-OH group of donors"/>
    <property type="evidence" value="ECO:0007669"/>
    <property type="project" value="InterPro"/>
</dbReference>
<name>A0AB32WEV4_THECC</name>
<dbReference type="SUPFAM" id="SSF51905">
    <property type="entry name" value="FAD/NAD(P)-binding domain"/>
    <property type="match status" value="1"/>
</dbReference>
<dbReference type="InterPro" id="IPR051871">
    <property type="entry name" value="GMC_Oxidoreductase-Related"/>
</dbReference>
<sequence>MGLRYAWSSWRVLLLVFVAEFAFHGFTYGEKASNYNFIQEATSAPIVSFYDYIIIGGGTAGCLLAATLSRNATVLVLEREGSPYVNKTKIRIENTLSTLTDTSPDSFSEAFISEDGVVNIRPRVLGGGTVINAGFYSRAETFFLKQNGLDEALAKDSYEWVERKLVSKPVVLQWQSAVKDGLLEVGVLPYNGFTYDHIIGTKIGGSIFDENGNRHTAADLLEYADPNSIKVYLHAVVQKITFTTKVGLRPKAQGVIFYDAQGVRHMALLKNGSMSEIVSSAGAIGSPQLLLLSGIGPALQLEALGIKVVLNQAIVGQGMADNPLNGLIIPSPVPVELSLVTSVGITKFGYDIEFASGFDFSALSIAQSPANFNQILHALIILLIES</sequence>
<gene>
    <name evidence="7" type="primary">LOC108662000</name>
</gene>
<keyword evidence="3" id="KW-0274">FAD</keyword>
<evidence type="ECO:0000313" key="7">
    <source>
        <dbReference type="RefSeq" id="XP_017976494.1"/>
    </source>
</evidence>
<keyword evidence="4" id="KW-1133">Transmembrane helix</keyword>
<protein>
    <submittedName>
        <fullName evidence="7">Protein HOTHEAD-like</fullName>
    </submittedName>
</protein>
<evidence type="ECO:0000256" key="4">
    <source>
        <dbReference type="SAM" id="Phobius"/>
    </source>
</evidence>
<dbReference type="PANTHER" id="PTHR45968">
    <property type="entry name" value="OSJNBA0019K04.7 PROTEIN"/>
    <property type="match status" value="1"/>
</dbReference>
<accession>A0AB32WEV4</accession>
<dbReference type="Proteomes" id="UP000694886">
    <property type="component" value="Chromosome 5"/>
</dbReference>
<evidence type="ECO:0000259" key="5">
    <source>
        <dbReference type="PROSITE" id="PS00624"/>
    </source>
</evidence>
<dbReference type="AlphaFoldDB" id="A0AB32WEV4"/>
<proteinExistence type="predicted"/>
<evidence type="ECO:0000313" key="6">
    <source>
        <dbReference type="Proteomes" id="UP000694886"/>
    </source>
</evidence>
<dbReference type="InterPro" id="IPR000172">
    <property type="entry name" value="GMC_OxRdtase_N"/>
</dbReference>
<dbReference type="Pfam" id="PF00732">
    <property type="entry name" value="GMC_oxred_N"/>
    <property type="match status" value="1"/>
</dbReference>
<feature type="transmembrane region" description="Helical" evidence="4">
    <location>
        <begin position="12"/>
        <end position="29"/>
    </location>
</feature>
<evidence type="ECO:0000256" key="3">
    <source>
        <dbReference type="ARBA" id="ARBA00022827"/>
    </source>
</evidence>
<feature type="domain" description="Glucose-methanol-choline oxidoreductase N-terminal" evidence="5">
    <location>
        <begin position="282"/>
        <end position="296"/>
    </location>
</feature>
<dbReference type="InterPro" id="IPR036188">
    <property type="entry name" value="FAD/NAD-bd_sf"/>
</dbReference>
<dbReference type="Gene3D" id="3.30.410.40">
    <property type="match status" value="1"/>
</dbReference>
<dbReference type="GO" id="GO:0050660">
    <property type="term" value="F:flavin adenine dinucleotide binding"/>
    <property type="evidence" value="ECO:0007669"/>
    <property type="project" value="InterPro"/>
</dbReference>
<dbReference type="GeneID" id="108662000"/>
<evidence type="ECO:0000256" key="1">
    <source>
        <dbReference type="ARBA" id="ARBA00001974"/>
    </source>
</evidence>
<keyword evidence="4" id="KW-0472">Membrane</keyword>
<feature type="transmembrane region" description="Helical" evidence="4">
    <location>
        <begin position="49"/>
        <end position="69"/>
    </location>
</feature>
<dbReference type="PANTHER" id="PTHR45968:SF20">
    <property type="entry name" value="PROTEIN HOTHEAD-LIKE ISOFORM X1"/>
    <property type="match status" value="1"/>
</dbReference>
<keyword evidence="2" id="KW-0285">Flavoprotein</keyword>
<dbReference type="Gramene" id="Tc05v2_t016250.1">
    <property type="protein sequence ID" value="Tc05v2_p016250.1"/>
    <property type="gene ID" value="Tc05v2_g016250"/>
</dbReference>
<organism evidence="6 7">
    <name type="scientific">Theobroma cacao</name>
    <name type="common">Cacao</name>
    <name type="synonym">Cocoa</name>
    <dbReference type="NCBI Taxonomy" id="3641"/>
    <lineage>
        <taxon>Eukaryota</taxon>
        <taxon>Viridiplantae</taxon>
        <taxon>Streptophyta</taxon>
        <taxon>Embryophyta</taxon>
        <taxon>Tracheophyta</taxon>
        <taxon>Spermatophyta</taxon>
        <taxon>Magnoliopsida</taxon>
        <taxon>eudicotyledons</taxon>
        <taxon>Gunneridae</taxon>
        <taxon>Pentapetalae</taxon>
        <taxon>rosids</taxon>
        <taxon>malvids</taxon>
        <taxon>Malvales</taxon>
        <taxon>Malvaceae</taxon>
        <taxon>Byttnerioideae</taxon>
        <taxon>Theobroma</taxon>
    </lineage>
</organism>
<reference evidence="6" key="1">
    <citation type="journal article" date="1997" name="Nucleic Acids Res.">
        <title>tRNAscan-SE: a program for improved detection of transfer RNA genes in genomic sequence.</title>
        <authorList>
            <person name="Lowe T.M."/>
            <person name="Eddy S.R."/>
        </authorList>
    </citation>
    <scope>NUCLEOTIDE SEQUENCE [LARGE SCALE GENOMIC DNA]</scope>
    <source>
        <strain evidence="6">r\B97-61/B2</strain>
    </source>
</reference>
<dbReference type="Gene3D" id="3.50.50.60">
    <property type="entry name" value="FAD/NAD(P)-binding domain"/>
    <property type="match status" value="1"/>
</dbReference>
<evidence type="ECO:0000256" key="2">
    <source>
        <dbReference type="ARBA" id="ARBA00022630"/>
    </source>
</evidence>
<comment type="cofactor">
    <cofactor evidence="1">
        <name>FAD</name>
        <dbReference type="ChEBI" id="CHEBI:57692"/>
    </cofactor>
</comment>
<reference evidence="7" key="2">
    <citation type="submission" date="2025-08" db="UniProtKB">
        <authorList>
            <consortium name="RefSeq"/>
        </authorList>
    </citation>
    <scope>IDENTIFICATION</scope>
</reference>
<dbReference type="KEGG" id="tcc:108662000"/>
<dbReference type="PROSITE" id="PS00624">
    <property type="entry name" value="GMC_OXRED_2"/>
    <property type="match status" value="1"/>
</dbReference>
<dbReference type="RefSeq" id="XP_017976494.1">
    <property type="nucleotide sequence ID" value="XM_018121005.1"/>
</dbReference>